<protein>
    <submittedName>
        <fullName evidence="3">TIGR02679 family protein</fullName>
    </submittedName>
</protein>
<evidence type="ECO:0000313" key="4">
    <source>
        <dbReference type="Proteomes" id="UP001596410"/>
    </source>
</evidence>
<dbReference type="Proteomes" id="UP001596410">
    <property type="component" value="Unassembled WGS sequence"/>
</dbReference>
<keyword evidence="4" id="KW-1185">Reference proteome</keyword>
<feature type="domain" description="Conserved hypothetical protein CHP02679 N terminus" evidence="2">
    <location>
        <begin position="35"/>
        <end position="241"/>
    </location>
</feature>
<dbReference type="Pfam" id="PF09664">
    <property type="entry name" value="DUF2399"/>
    <property type="match status" value="1"/>
</dbReference>
<sequence length="417" mass="48248">MTNLDEALQYFAAERAFHRLFLLFRKKYKSLGRVGGSIKVDKLTSKELDAIALFMGMSTEELLQKKTLTLLQFERQLAHTRFDDIGLKELLEEYFDESLVSNKEVKQQKDLQEKEFLETLKNEYPALAFWFDYLLEKKPGAYWIYPQFSNHFRVQVGLLDEAFRGLPQEYERLPMFSQRIAKNPHAFDLTTELGRLWVHLLSVYNGEDRSPDTQEMITDLLQKYNILRDDLLNFATSVNLLAEDKEGQQKIWSEAEKIHMVRNVTLREMLTLTRAYPKQGHDVWLVENSGVCSSLMDLVPQASLVCTHGQVKLATLLLIDLLVAEDVTIHYAGDFDPEGLGMAQRLIDRHPGHVKLWRMTPEDYMETSPNVKLTEDRLKKVTALKDPTLVEVGKQLMITQKAGYQEALVEKMVEDII</sequence>
<evidence type="ECO:0000259" key="2">
    <source>
        <dbReference type="Pfam" id="PF11796"/>
    </source>
</evidence>
<feature type="domain" description="DUF2399" evidence="1">
    <location>
        <begin position="263"/>
        <end position="416"/>
    </location>
</feature>
<evidence type="ECO:0000259" key="1">
    <source>
        <dbReference type="Pfam" id="PF09664"/>
    </source>
</evidence>
<proteinExistence type="predicted"/>
<dbReference type="NCBIfam" id="TIGR02679">
    <property type="entry name" value="TIGR02679 family protein"/>
    <property type="match status" value="1"/>
</dbReference>
<reference evidence="4" key="1">
    <citation type="journal article" date="2019" name="Int. J. Syst. Evol. Microbiol.">
        <title>The Global Catalogue of Microorganisms (GCM) 10K type strain sequencing project: providing services to taxonomists for standard genome sequencing and annotation.</title>
        <authorList>
            <consortium name="The Broad Institute Genomics Platform"/>
            <consortium name="The Broad Institute Genome Sequencing Center for Infectious Disease"/>
            <person name="Wu L."/>
            <person name="Ma J."/>
        </authorList>
    </citation>
    <scope>NUCLEOTIDE SEQUENCE [LARGE SCALE GENOMIC DNA]</scope>
    <source>
        <strain evidence="4">CGMCC 4.1621</strain>
    </source>
</reference>
<name>A0ABW2EJT5_9BACI</name>
<dbReference type="InterPro" id="IPR024466">
    <property type="entry name" value="CHP02679_N"/>
</dbReference>
<dbReference type="InterPro" id="IPR024465">
    <property type="entry name" value="DUF2399"/>
</dbReference>
<organism evidence="3 4">
    <name type="scientific">Halobacillus seohaensis</name>
    <dbReference type="NCBI Taxonomy" id="447421"/>
    <lineage>
        <taxon>Bacteria</taxon>
        <taxon>Bacillati</taxon>
        <taxon>Bacillota</taxon>
        <taxon>Bacilli</taxon>
        <taxon>Bacillales</taxon>
        <taxon>Bacillaceae</taxon>
        <taxon>Halobacillus</taxon>
    </lineage>
</organism>
<evidence type="ECO:0000313" key="3">
    <source>
        <dbReference type="EMBL" id="MFC7062545.1"/>
    </source>
</evidence>
<accession>A0ABW2EJT5</accession>
<dbReference type="Pfam" id="PF11796">
    <property type="entry name" value="DUF3323"/>
    <property type="match status" value="1"/>
</dbReference>
<dbReference type="RefSeq" id="WP_204710382.1">
    <property type="nucleotide sequence ID" value="NZ_JBHSZV010000029.1"/>
</dbReference>
<dbReference type="EMBL" id="JBHSZV010000029">
    <property type="protein sequence ID" value="MFC7062545.1"/>
    <property type="molecule type" value="Genomic_DNA"/>
</dbReference>
<dbReference type="InterPro" id="IPR013495">
    <property type="entry name" value="CHP02679"/>
</dbReference>
<gene>
    <name evidence="3" type="ORF">ACFQIC_11820</name>
</gene>
<comment type="caution">
    <text evidence="3">The sequence shown here is derived from an EMBL/GenBank/DDBJ whole genome shotgun (WGS) entry which is preliminary data.</text>
</comment>